<dbReference type="PANTHER" id="PTHR42693">
    <property type="entry name" value="ARYLSULFATASE FAMILY MEMBER"/>
    <property type="match status" value="1"/>
</dbReference>
<protein>
    <submittedName>
        <fullName evidence="10">Arylsulfatase</fullName>
        <ecNumber evidence="10">3.1.6.1</ecNumber>
    </submittedName>
</protein>
<reference evidence="10 11" key="1">
    <citation type="submission" date="2019-08" db="EMBL/GenBank/DDBJ databases">
        <title>Deep-cultivation of Planctomycetes and their phenomic and genomic characterization uncovers novel biology.</title>
        <authorList>
            <person name="Wiegand S."/>
            <person name="Jogler M."/>
            <person name="Boedeker C."/>
            <person name="Pinto D."/>
            <person name="Vollmers J."/>
            <person name="Rivas-Marin E."/>
            <person name="Kohn T."/>
            <person name="Peeters S.H."/>
            <person name="Heuer A."/>
            <person name="Rast P."/>
            <person name="Oberbeckmann S."/>
            <person name="Bunk B."/>
            <person name="Jeske O."/>
            <person name="Meyerdierks A."/>
            <person name="Storesund J.E."/>
            <person name="Kallscheuer N."/>
            <person name="Luecker S."/>
            <person name="Lage O.M."/>
            <person name="Pohl T."/>
            <person name="Merkel B.J."/>
            <person name="Hornburger P."/>
            <person name="Mueller R.-W."/>
            <person name="Bruemmer F."/>
            <person name="Labrenz M."/>
            <person name="Spormann A.M."/>
            <person name="Op den Camp H."/>
            <person name="Overmann J."/>
            <person name="Amann R."/>
            <person name="Jetten M.S.M."/>
            <person name="Mascher T."/>
            <person name="Medema M.H."/>
            <person name="Devos D.P."/>
            <person name="Kaster A.-K."/>
            <person name="Ovreas L."/>
            <person name="Rohde M."/>
            <person name="Galperin M.Y."/>
            <person name="Jogler C."/>
        </authorList>
    </citation>
    <scope>NUCLEOTIDE SEQUENCE [LARGE SCALE GENOMIC DNA]</scope>
    <source>
        <strain evidence="10 11">Pr1d</strain>
    </source>
</reference>
<evidence type="ECO:0000256" key="1">
    <source>
        <dbReference type="ARBA" id="ARBA00001913"/>
    </source>
</evidence>
<name>A0A5B9QCH6_9BACT</name>
<evidence type="ECO:0000256" key="3">
    <source>
        <dbReference type="ARBA" id="ARBA00022723"/>
    </source>
</evidence>
<dbReference type="AlphaFoldDB" id="A0A5B9QCH6"/>
<dbReference type="InterPro" id="IPR050738">
    <property type="entry name" value="Sulfatase"/>
</dbReference>
<evidence type="ECO:0000313" key="11">
    <source>
        <dbReference type="Proteomes" id="UP000323917"/>
    </source>
</evidence>
<dbReference type="RefSeq" id="WP_148075080.1">
    <property type="nucleotide sequence ID" value="NZ_CP042913.1"/>
</dbReference>
<evidence type="ECO:0000313" key="10">
    <source>
        <dbReference type="EMBL" id="QEG36767.1"/>
    </source>
</evidence>
<dbReference type="FunFam" id="3.40.720.10:FF:000023">
    <property type="entry name" value="Arylsulfatase A"/>
    <property type="match status" value="1"/>
</dbReference>
<dbReference type="Gene3D" id="3.40.720.10">
    <property type="entry name" value="Alkaline Phosphatase, subunit A"/>
    <property type="match status" value="1"/>
</dbReference>
<dbReference type="CDD" id="cd16026">
    <property type="entry name" value="GALNS_like"/>
    <property type="match status" value="1"/>
</dbReference>
<gene>
    <name evidence="10" type="primary">atsA_16</name>
    <name evidence="10" type="ORF">Pr1d_41030</name>
</gene>
<evidence type="ECO:0000256" key="4">
    <source>
        <dbReference type="ARBA" id="ARBA00022729"/>
    </source>
</evidence>
<dbReference type="KEGG" id="bgok:Pr1d_41030"/>
<dbReference type="Proteomes" id="UP000323917">
    <property type="component" value="Chromosome"/>
</dbReference>
<feature type="domain" description="Sulfatase N-terminal" evidence="9">
    <location>
        <begin position="33"/>
        <end position="348"/>
    </location>
</feature>
<proteinExistence type="inferred from homology"/>
<dbReference type="SUPFAM" id="SSF53649">
    <property type="entry name" value="Alkaline phosphatase-like"/>
    <property type="match status" value="1"/>
</dbReference>
<dbReference type="Gene3D" id="3.30.1120.10">
    <property type="match status" value="1"/>
</dbReference>
<keyword evidence="5 10" id="KW-0378">Hydrolase</keyword>
<evidence type="ECO:0000256" key="8">
    <source>
        <dbReference type="SAM" id="SignalP"/>
    </source>
</evidence>
<keyword evidence="11" id="KW-1185">Reference proteome</keyword>
<dbReference type="GO" id="GO:0046872">
    <property type="term" value="F:metal ion binding"/>
    <property type="evidence" value="ECO:0007669"/>
    <property type="project" value="UniProtKB-KW"/>
</dbReference>
<evidence type="ECO:0000256" key="5">
    <source>
        <dbReference type="ARBA" id="ARBA00022801"/>
    </source>
</evidence>
<dbReference type="PANTHER" id="PTHR42693:SF33">
    <property type="entry name" value="ARYLSULFATASE"/>
    <property type="match status" value="1"/>
</dbReference>
<organism evidence="10 11">
    <name type="scientific">Bythopirellula goksoeyrii</name>
    <dbReference type="NCBI Taxonomy" id="1400387"/>
    <lineage>
        <taxon>Bacteria</taxon>
        <taxon>Pseudomonadati</taxon>
        <taxon>Planctomycetota</taxon>
        <taxon>Planctomycetia</taxon>
        <taxon>Pirellulales</taxon>
        <taxon>Lacipirellulaceae</taxon>
        <taxon>Bythopirellula</taxon>
    </lineage>
</organism>
<comment type="similarity">
    <text evidence="2">Belongs to the sulfatase family.</text>
</comment>
<keyword evidence="7" id="KW-0325">Glycoprotein</keyword>
<dbReference type="InterPro" id="IPR017850">
    <property type="entry name" value="Alkaline_phosphatase_core_sf"/>
</dbReference>
<evidence type="ECO:0000259" key="9">
    <source>
        <dbReference type="Pfam" id="PF00884"/>
    </source>
</evidence>
<accession>A0A5B9QCH6</accession>
<dbReference type="Pfam" id="PF14707">
    <property type="entry name" value="Sulfatase_C"/>
    <property type="match status" value="1"/>
</dbReference>
<evidence type="ECO:0000256" key="7">
    <source>
        <dbReference type="ARBA" id="ARBA00023180"/>
    </source>
</evidence>
<evidence type="ECO:0000256" key="6">
    <source>
        <dbReference type="ARBA" id="ARBA00022837"/>
    </source>
</evidence>
<keyword evidence="6" id="KW-0106">Calcium</keyword>
<dbReference type="EMBL" id="CP042913">
    <property type="protein sequence ID" value="QEG36767.1"/>
    <property type="molecule type" value="Genomic_DNA"/>
</dbReference>
<feature type="chain" id="PRO_5022871603" evidence="8">
    <location>
        <begin position="23"/>
        <end position="462"/>
    </location>
</feature>
<evidence type="ECO:0000256" key="2">
    <source>
        <dbReference type="ARBA" id="ARBA00008779"/>
    </source>
</evidence>
<comment type="cofactor">
    <cofactor evidence="1">
        <name>Ca(2+)</name>
        <dbReference type="ChEBI" id="CHEBI:29108"/>
    </cofactor>
</comment>
<dbReference type="EC" id="3.1.6.1" evidence="10"/>
<keyword evidence="4 8" id="KW-0732">Signal</keyword>
<dbReference type="InterPro" id="IPR000917">
    <property type="entry name" value="Sulfatase_N"/>
</dbReference>
<dbReference type="OrthoDB" id="9783154at2"/>
<feature type="signal peptide" evidence="8">
    <location>
        <begin position="1"/>
        <end position="22"/>
    </location>
</feature>
<keyword evidence="3" id="KW-0479">Metal-binding</keyword>
<dbReference type="Pfam" id="PF00884">
    <property type="entry name" value="Sulfatase"/>
    <property type="match status" value="1"/>
</dbReference>
<dbReference type="GO" id="GO:0004065">
    <property type="term" value="F:arylsulfatase activity"/>
    <property type="evidence" value="ECO:0007669"/>
    <property type="project" value="UniProtKB-EC"/>
</dbReference>
<sequence precursor="true">MPRNVCLWWSLLTLFVLPVAFSVGDDTSSEPPPNLVVIFVDDLGYGDLGCYGHPTIRTPHLDRMAQQGTRFTQFYVAANVCTPSRAGLLTGRYPIRSGMVEGMIPRRVLFPDDTIGLPAEEVTIAEVLKQRNYATKAIGKWHLGHLPEFLPTTQGFDSYFGVPYSNDMDHVRGNDERPAYWNVPLMRDSEIVERPADQNTLTKRYTLEAVEFVREHPENPFFLYLAHTMPHIPLFRSKEFTDISLRGLYGDVVEEIDWSVGQVLEALRESNCAQRTLVLFTSDNGPWLVQNEAGGSAGLLRGGKGSTWEGGMREPMIAWWPGHVPANRVSAELITSLDLLPTAAALANAPLPDRPLDGYNMLPLLEGKEDSPRDTFVYHRGAHSHAIRKGPWKAHFINQTSYPTKDPVHYDPPLLYHLEKDPSEKYNVAENHPEVVAELRQLFEQHVEEIARLPNPFAATKP</sequence>